<dbReference type="STRING" id="391625.PPSIR1_31253"/>
<dbReference type="OrthoDB" id="103324at2"/>
<protein>
    <submittedName>
        <fullName evidence="1">Uncharacterized protein</fullName>
    </submittedName>
</protein>
<dbReference type="PANTHER" id="PTHR43747">
    <property type="entry name" value="FAD-BINDING PROTEIN"/>
    <property type="match status" value="1"/>
</dbReference>
<dbReference type="AlphaFoldDB" id="A6GDB3"/>
<reference evidence="1 2" key="1">
    <citation type="submission" date="2007-06" db="EMBL/GenBank/DDBJ databases">
        <authorList>
            <person name="Shimkets L."/>
            <person name="Ferriera S."/>
            <person name="Johnson J."/>
            <person name="Kravitz S."/>
            <person name="Beeson K."/>
            <person name="Sutton G."/>
            <person name="Rogers Y.-H."/>
            <person name="Friedman R."/>
            <person name="Frazier M."/>
            <person name="Venter J.C."/>
        </authorList>
    </citation>
    <scope>NUCLEOTIDE SEQUENCE [LARGE SCALE GENOMIC DNA]</scope>
    <source>
        <strain evidence="1 2">SIR-1</strain>
    </source>
</reference>
<dbReference type="RefSeq" id="WP_006974703.1">
    <property type="nucleotide sequence ID" value="NZ_ABCS01000072.1"/>
</dbReference>
<dbReference type="Gene3D" id="3.50.50.60">
    <property type="entry name" value="FAD/NAD(P)-binding domain"/>
    <property type="match status" value="1"/>
</dbReference>
<dbReference type="PRINTS" id="PR00420">
    <property type="entry name" value="RNGMNOXGNASE"/>
</dbReference>
<dbReference type="InterPro" id="IPR006905">
    <property type="entry name" value="Flavin_halogenase"/>
</dbReference>
<dbReference type="GO" id="GO:0004497">
    <property type="term" value="F:monooxygenase activity"/>
    <property type="evidence" value="ECO:0007669"/>
    <property type="project" value="InterPro"/>
</dbReference>
<gene>
    <name evidence="1" type="ORF">PPSIR1_31253</name>
</gene>
<dbReference type="InterPro" id="IPR036188">
    <property type="entry name" value="FAD/NAD-bd_sf"/>
</dbReference>
<accession>A6GDB3</accession>
<dbReference type="Gene3D" id="3.30.9.100">
    <property type="match status" value="1"/>
</dbReference>
<proteinExistence type="predicted"/>
<evidence type="ECO:0000313" key="2">
    <source>
        <dbReference type="Proteomes" id="UP000005801"/>
    </source>
</evidence>
<dbReference type="EMBL" id="ABCS01000072">
    <property type="protein sequence ID" value="EDM76104.1"/>
    <property type="molecule type" value="Genomic_DNA"/>
</dbReference>
<dbReference type="Proteomes" id="UP000005801">
    <property type="component" value="Unassembled WGS sequence"/>
</dbReference>
<evidence type="ECO:0000313" key="1">
    <source>
        <dbReference type="EMBL" id="EDM76104.1"/>
    </source>
</evidence>
<dbReference type="PANTHER" id="PTHR43747:SF1">
    <property type="entry name" value="SLR1998 PROTEIN"/>
    <property type="match status" value="1"/>
</dbReference>
<keyword evidence="2" id="KW-1185">Reference proteome</keyword>
<name>A6GDB3_9BACT</name>
<dbReference type="eggNOG" id="COG0644">
    <property type="taxonomic scope" value="Bacteria"/>
</dbReference>
<comment type="caution">
    <text evidence="1">The sequence shown here is derived from an EMBL/GenBank/DDBJ whole genome shotgun (WGS) entry which is preliminary data.</text>
</comment>
<dbReference type="Pfam" id="PF04820">
    <property type="entry name" value="Trp_halogenase"/>
    <property type="match status" value="2"/>
</dbReference>
<sequence>MTAPRVAIIGGGPAGAAAALTLARGGVEVVVVDASRGPAEKIGESLPPSVRPLLARLELLELLDAAAHRPSFGNRASWGQAEAAEEDFMFGLYGAGWHLDRRRFEAALAKAAEQAGARWLWDHHAVDARHPGGAGGWRLELEGPESLVELDARFILDATGRPARFAVGAGARRIHLDRLVGLALRFDSAGLGDGEGMDGMDGFTVVEAIESGWWYTAPLSGGRAIAVYMSDGDLFDTRSARTAGGWRALLDAAPETRARLRPWLERALEPSATIARAGSAYTSPPAGPGWLAIGDAAVAFDPLSSHGIGSAMTTGYYGACAAAEVLSGGADTGALATYADLVASLFDDYLDLLHQHYRREQRWPTSPFWARRRERLSLDSGR</sequence>
<dbReference type="SUPFAM" id="SSF51905">
    <property type="entry name" value="FAD/NAD(P)-binding domain"/>
    <property type="match status" value="1"/>
</dbReference>
<organism evidence="1 2">
    <name type="scientific">Plesiocystis pacifica SIR-1</name>
    <dbReference type="NCBI Taxonomy" id="391625"/>
    <lineage>
        <taxon>Bacteria</taxon>
        <taxon>Pseudomonadati</taxon>
        <taxon>Myxococcota</taxon>
        <taxon>Polyangia</taxon>
        <taxon>Nannocystales</taxon>
        <taxon>Nannocystaceae</taxon>
        <taxon>Plesiocystis</taxon>
    </lineage>
</organism>
<dbReference type="InterPro" id="IPR050816">
    <property type="entry name" value="Flavin-dep_Halogenase_NPB"/>
</dbReference>